<feature type="signal peptide" evidence="1">
    <location>
        <begin position="1"/>
        <end position="24"/>
    </location>
</feature>
<keyword evidence="1" id="KW-0732">Signal</keyword>
<dbReference type="KEGG" id="spii:G7077_05805"/>
<dbReference type="RefSeq" id="WP_166410881.1">
    <property type="nucleotide sequence ID" value="NZ_CP049869.1"/>
</dbReference>
<dbReference type="Proteomes" id="UP000503222">
    <property type="component" value="Chromosome"/>
</dbReference>
<feature type="chain" id="PRO_5026106425" evidence="1">
    <location>
        <begin position="25"/>
        <end position="226"/>
    </location>
</feature>
<proteinExistence type="predicted"/>
<accession>A0A6G7YP16</accession>
<evidence type="ECO:0000313" key="2">
    <source>
        <dbReference type="EMBL" id="QIK78488.1"/>
    </source>
</evidence>
<gene>
    <name evidence="2" type="ORF">G7077_05805</name>
</gene>
<protein>
    <submittedName>
        <fullName evidence="2">DUF4893 domain-containing protein</fullName>
    </submittedName>
</protein>
<evidence type="ECO:0000256" key="1">
    <source>
        <dbReference type="SAM" id="SignalP"/>
    </source>
</evidence>
<dbReference type="PROSITE" id="PS51257">
    <property type="entry name" value="PROKAR_LIPOPROTEIN"/>
    <property type="match status" value="1"/>
</dbReference>
<organism evidence="2 3">
    <name type="scientific">Sphingomonas piscis</name>
    <dbReference type="NCBI Taxonomy" id="2714943"/>
    <lineage>
        <taxon>Bacteria</taxon>
        <taxon>Pseudomonadati</taxon>
        <taxon>Pseudomonadota</taxon>
        <taxon>Alphaproteobacteria</taxon>
        <taxon>Sphingomonadales</taxon>
        <taxon>Sphingomonadaceae</taxon>
        <taxon>Sphingomonas</taxon>
    </lineage>
</organism>
<dbReference type="Pfam" id="PF16233">
    <property type="entry name" value="DUF4893"/>
    <property type="match status" value="1"/>
</dbReference>
<sequence length="226" mass="24664">MRTGRASRSAVLTAAVLALLTAGCAPTGKKPVGQVLVPLPAPTKADGWRGVATDADEGRLQRLPAAWTEALQEARKFDARGVRDEGDLLRPDAALPRPALTPGSYYCRLVKLGRTRTRAPAFGKFKPFFCFVDVEGDLLTLVKQTGDTRPAGRLWEDDDAARLIFLGSVAQGAEKQPKAYGDDPKRDTAGVLERIGLFRWRLVVPWPQGTSKLDIYELTPVENQPE</sequence>
<keyword evidence="3" id="KW-1185">Reference proteome</keyword>
<dbReference type="AlphaFoldDB" id="A0A6G7YP16"/>
<reference evidence="2 3" key="1">
    <citation type="submission" date="2020-03" db="EMBL/GenBank/DDBJ databases">
        <title>Sphingomonas sp. nov., isolated from fish.</title>
        <authorList>
            <person name="Hyun D.-W."/>
            <person name="Bae J.-W."/>
        </authorList>
    </citation>
    <scope>NUCLEOTIDE SEQUENCE [LARGE SCALE GENOMIC DNA]</scope>
    <source>
        <strain evidence="2 3">HDW15B</strain>
    </source>
</reference>
<name>A0A6G7YP16_9SPHN</name>
<dbReference type="EMBL" id="CP049869">
    <property type="protein sequence ID" value="QIK78488.1"/>
    <property type="molecule type" value="Genomic_DNA"/>
</dbReference>
<evidence type="ECO:0000313" key="3">
    <source>
        <dbReference type="Proteomes" id="UP000503222"/>
    </source>
</evidence>
<dbReference type="InterPro" id="IPR032609">
    <property type="entry name" value="DUF4893"/>
</dbReference>